<evidence type="ECO:0000313" key="1">
    <source>
        <dbReference type="EMBL" id="MFL0248329.1"/>
    </source>
</evidence>
<dbReference type="InterPro" id="IPR025984">
    <property type="entry name" value="DCTPP"/>
</dbReference>
<dbReference type="Proteomes" id="UP001623591">
    <property type="component" value="Unassembled WGS sequence"/>
</dbReference>
<comment type="caution">
    <text evidence="1">The sequence shown here is derived from an EMBL/GenBank/DDBJ whole genome shotgun (WGS) entry which is preliminary data.</text>
</comment>
<keyword evidence="2" id="KW-1185">Reference proteome</keyword>
<proteinExistence type="predicted"/>
<reference evidence="1 2" key="1">
    <citation type="submission" date="2024-11" db="EMBL/GenBank/DDBJ databases">
        <authorList>
            <person name="Heng Y.C."/>
            <person name="Lim A.C.H."/>
            <person name="Lee J.K.Y."/>
            <person name="Kittelmann S."/>
        </authorList>
    </citation>
    <scope>NUCLEOTIDE SEQUENCE [LARGE SCALE GENOMIC DNA]</scope>
    <source>
        <strain evidence="1 2">WILCCON 0185</strain>
    </source>
</reference>
<dbReference type="Pfam" id="PF12643">
    <property type="entry name" value="MazG-like"/>
    <property type="match status" value="1"/>
</dbReference>
<evidence type="ECO:0000313" key="2">
    <source>
        <dbReference type="Proteomes" id="UP001623591"/>
    </source>
</evidence>
<dbReference type="EMBL" id="JBJHZZ010000015">
    <property type="protein sequence ID" value="MFL0248329.1"/>
    <property type="molecule type" value="Genomic_DNA"/>
</dbReference>
<name>A0ABW8T6Z0_9CLOT</name>
<protein>
    <submittedName>
        <fullName evidence="1">MazG-like family protein</fullName>
    </submittedName>
</protein>
<dbReference type="RefSeq" id="WP_406770763.1">
    <property type="nucleotide sequence ID" value="NZ_JBJHZZ010000015.1"/>
</dbReference>
<accession>A0ABW8T6Z0</accession>
<organism evidence="1 2">
    <name type="scientific">Candidatus Clostridium stratigraminis</name>
    <dbReference type="NCBI Taxonomy" id="3381661"/>
    <lineage>
        <taxon>Bacteria</taxon>
        <taxon>Bacillati</taxon>
        <taxon>Bacillota</taxon>
        <taxon>Clostridia</taxon>
        <taxon>Eubacteriales</taxon>
        <taxon>Clostridiaceae</taxon>
        <taxon>Clostridium</taxon>
    </lineage>
</organism>
<gene>
    <name evidence="1" type="ORF">ACJDUG_15330</name>
</gene>
<sequence>MRNEDFNIMKNVTKIEQYKAQLLCTIGEFFKLLTKGSNVAQDAILDCISKAIIMLYILADRLGYSHTAVDESMKKNLRLGIVEEEDEKPDMDLTRLYAHLKERG</sequence>